<comment type="caution">
    <text evidence="5">The sequence shown here is derived from an EMBL/GenBank/DDBJ whole genome shotgun (WGS) entry which is preliminary data.</text>
</comment>
<evidence type="ECO:0000313" key="5">
    <source>
        <dbReference type="EMBL" id="MFC0545580.1"/>
    </source>
</evidence>
<dbReference type="PRINTS" id="PR00081">
    <property type="entry name" value="GDHRDH"/>
</dbReference>
<dbReference type="PROSITE" id="PS00061">
    <property type="entry name" value="ADH_SHORT"/>
    <property type="match status" value="1"/>
</dbReference>
<evidence type="ECO:0000256" key="1">
    <source>
        <dbReference type="ARBA" id="ARBA00006484"/>
    </source>
</evidence>
<dbReference type="InterPro" id="IPR020904">
    <property type="entry name" value="Sc_DH/Rdtase_CS"/>
</dbReference>
<reference evidence="5 6" key="1">
    <citation type="submission" date="2024-09" db="EMBL/GenBank/DDBJ databases">
        <authorList>
            <person name="Sun Q."/>
            <person name="Mori K."/>
        </authorList>
    </citation>
    <scope>NUCLEOTIDE SEQUENCE [LARGE SCALE GENOMIC DNA]</scope>
    <source>
        <strain evidence="5 6">TBRC 1432</strain>
    </source>
</reference>
<proteinExistence type="inferred from homology"/>
<dbReference type="CDD" id="cd05233">
    <property type="entry name" value="SDR_c"/>
    <property type="match status" value="1"/>
</dbReference>
<dbReference type="PANTHER" id="PTHR43391">
    <property type="entry name" value="RETINOL DEHYDROGENASE-RELATED"/>
    <property type="match status" value="1"/>
</dbReference>
<keyword evidence="2" id="KW-0521">NADP</keyword>
<dbReference type="Proteomes" id="UP001589810">
    <property type="component" value="Unassembled WGS sequence"/>
</dbReference>
<comment type="similarity">
    <text evidence="1 4">Belongs to the short-chain dehydrogenases/reductases (SDR) family.</text>
</comment>
<dbReference type="PRINTS" id="PR00080">
    <property type="entry name" value="SDRFAMILY"/>
</dbReference>
<accession>A0ABV6N0G6</accession>
<keyword evidence="3" id="KW-0560">Oxidoreductase</keyword>
<protein>
    <submittedName>
        <fullName evidence="5">SDR family oxidoreductase</fullName>
    </submittedName>
</protein>
<evidence type="ECO:0000256" key="2">
    <source>
        <dbReference type="ARBA" id="ARBA00022857"/>
    </source>
</evidence>
<evidence type="ECO:0000313" key="6">
    <source>
        <dbReference type="Proteomes" id="UP001589810"/>
    </source>
</evidence>
<dbReference type="Pfam" id="PF00106">
    <property type="entry name" value="adh_short"/>
    <property type="match status" value="1"/>
</dbReference>
<evidence type="ECO:0000256" key="4">
    <source>
        <dbReference type="RuleBase" id="RU000363"/>
    </source>
</evidence>
<name>A0ABV6N0G6_9PSEU</name>
<keyword evidence="6" id="KW-1185">Reference proteome</keyword>
<dbReference type="SUPFAM" id="SSF51735">
    <property type="entry name" value="NAD(P)-binding Rossmann-fold domains"/>
    <property type="match status" value="1"/>
</dbReference>
<dbReference type="NCBIfam" id="NF005878">
    <property type="entry name" value="PRK07825.1"/>
    <property type="match status" value="1"/>
</dbReference>
<gene>
    <name evidence="5" type="ORF">ACFFH7_28985</name>
</gene>
<dbReference type="InterPro" id="IPR036291">
    <property type="entry name" value="NAD(P)-bd_dom_sf"/>
</dbReference>
<evidence type="ECO:0000256" key="3">
    <source>
        <dbReference type="ARBA" id="ARBA00023002"/>
    </source>
</evidence>
<dbReference type="EMBL" id="JBHLUD010000009">
    <property type="protein sequence ID" value="MFC0545580.1"/>
    <property type="molecule type" value="Genomic_DNA"/>
</dbReference>
<sequence length="281" mass="29162">MTYPAIDPHGAVVLITGGGRGIGLATAELFARHGAIVCVADLDGAAATEAAQSIGPQAFPYTADVSSAGSFSDCVRAVLDSFGRIDVLVNNAGVMPLGDFLAEPEATSRTTIDVNLWGPVHGMRLVLPHMISRRRGHIVNVASMAGKIPIPGMAVYNASKFAAVGLSAAVRAEFAPTGVSVSTVLPSAVRTRLSSGVPLGRGLPTVSPSTVATAIFRTLATRRAEVPVPRYLAAWDLLNALTPEPLMRSARRLIGDRRALTSVDPTARAAYEQSIADQAAG</sequence>
<dbReference type="RefSeq" id="WP_273944182.1">
    <property type="nucleotide sequence ID" value="NZ_CP097263.1"/>
</dbReference>
<dbReference type="Gene3D" id="3.40.50.720">
    <property type="entry name" value="NAD(P)-binding Rossmann-like Domain"/>
    <property type="match status" value="1"/>
</dbReference>
<dbReference type="InterPro" id="IPR002347">
    <property type="entry name" value="SDR_fam"/>
</dbReference>
<organism evidence="5 6">
    <name type="scientific">Kutzneria chonburiensis</name>
    <dbReference type="NCBI Taxonomy" id="1483604"/>
    <lineage>
        <taxon>Bacteria</taxon>
        <taxon>Bacillati</taxon>
        <taxon>Actinomycetota</taxon>
        <taxon>Actinomycetes</taxon>
        <taxon>Pseudonocardiales</taxon>
        <taxon>Pseudonocardiaceae</taxon>
        <taxon>Kutzneria</taxon>
    </lineage>
</organism>
<dbReference type="PANTHER" id="PTHR43391:SF14">
    <property type="entry name" value="DEHYDROGENASE_REDUCTASE SDR FAMILY PROTEIN 7-LIKE"/>
    <property type="match status" value="1"/>
</dbReference>